<dbReference type="AlphaFoldDB" id="A0A840GEV3"/>
<dbReference type="RefSeq" id="WP_153115590.1">
    <property type="nucleotide sequence ID" value="NZ_JACIGE010000004.1"/>
</dbReference>
<comment type="similarity">
    <text evidence="2">Belongs to the UPF0126 family.</text>
</comment>
<evidence type="ECO:0000256" key="7">
    <source>
        <dbReference type="SAM" id="Phobius"/>
    </source>
</evidence>
<evidence type="ECO:0000313" key="10">
    <source>
        <dbReference type="Proteomes" id="UP000587070"/>
    </source>
</evidence>
<dbReference type="EMBL" id="JACIGE010000004">
    <property type="protein sequence ID" value="MBB4247082.1"/>
    <property type="molecule type" value="Genomic_DNA"/>
</dbReference>
<keyword evidence="4 7" id="KW-0812">Transmembrane</keyword>
<evidence type="ECO:0000256" key="2">
    <source>
        <dbReference type="ARBA" id="ARBA00008193"/>
    </source>
</evidence>
<keyword evidence="6 7" id="KW-0472">Membrane</keyword>
<evidence type="ECO:0000256" key="1">
    <source>
        <dbReference type="ARBA" id="ARBA00004651"/>
    </source>
</evidence>
<evidence type="ECO:0000259" key="8">
    <source>
        <dbReference type="Pfam" id="PF03458"/>
    </source>
</evidence>
<feature type="transmembrane region" description="Helical" evidence="7">
    <location>
        <begin position="31"/>
        <end position="52"/>
    </location>
</feature>
<organism evidence="9 10">
    <name type="scientific">Rhodocyclus tenuis</name>
    <name type="common">Rhodospirillum tenue</name>
    <dbReference type="NCBI Taxonomy" id="1066"/>
    <lineage>
        <taxon>Bacteria</taxon>
        <taxon>Pseudomonadati</taxon>
        <taxon>Pseudomonadota</taxon>
        <taxon>Betaproteobacteria</taxon>
        <taxon>Rhodocyclales</taxon>
        <taxon>Rhodocyclaceae</taxon>
        <taxon>Rhodocyclus</taxon>
    </lineage>
</organism>
<sequence>MEALLYWAGMAAVAVNAITGVLEAERKHMDMVGAITVATATAIGGGTLRDVLLNREVFWVADQAYLATAIAVAVLTFFWARQRPISEQLFLYPDAVGLALFSVVGAQAALQWHAPWLVASVMGVVTGVFGGVLRDVFCNQVPLIFLPGELYATVAWVGALTLIGLQELGVDGTTAAWVAMAVILVLRAAAIRFRIRLPTFNAPS</sequence>
<keyword evidence="5 7" id="KW-1133">Transmembrane helix</keyword>
<reference evidence="9 10" key="1">
    <citation type="submission" date="2020-08" db="EMBL/GenBank/DDBJ databases">
        <title>Genome sequencing of Purple Non-Sulfur Bacteria from various extreme environments.</title>
        <authorList>
            <person name="Mayer M."/>
        </authorList>
    </citation>
    <scope>NUCLEOTIDE SEQUENCE [LARGE SCALE GENOMIC DNA]</scope>
    <source>
        <strain evidence="9 10">2761</strain>
    </source>
</reference>
<dbReference type="GO" id="GO:0005886">
    <property type="term" value="C:plasma membrane"/>
    <property type="evidence" value="ECO:0007669"/>
    <property type="project" value="UniProtKB-SubCell"/>
</dbReference>
<proteinExistence type="inferred from homology"/>
<dbReference type="Proteomes" id="UP000587070">
    <property type="component" value="Unassembled WGS sequence"/>
</dbReference>
<feature type="transmembrane region" description="Helical" evidence="7">
    <location>
        <begin position="116"/>
        <end position="137"/>
    </location>
</feature>
<keyword evidence="10" id="KW-1185">Reference proteome</keyword>
<comment type="caution">
    <text evidence="9">The sequence shown here is derived from an EMBL/GenBank/DDBJ whole genome shotgun (WGS) entry which is preliminary data.</text>
</comment>
<evidence type="ECO:0000256" key="3">
    <source>
        <dbReference type="ARBA" id="ARBA00022475"/>
    </source>
</evidence>
<evidence type="ECO:0000256" key="6">
    <source>
        <dbReference type="ARBA" id="ARBA00023136"/>
    </source>
</evidence>
<evidence type="ECO:0000256" key="4">
    <source>
        <dbReference type="ARBA" id="ARBA00022692"/>
    </source>
</evidence>
<gene>
    <name evidence="9" type="ORF">GGD90_001448</name>
</gene>
<feature type="domain" description="Glycine transporter" evidence="8">
    <location>
        <begin position="93"/>
        <end position="165"/>
    </location>
</feature>
<dbReference type="PANTHER" id="PTHR30506">
    <property type="entry name" value="INNER MEMBRANE PROTEIN"/>
    <property type="match status" value="1"/>
</dbReference>
<name>A0A840GEV3_RHOTE</name>
<accession>A0A840GEV3</accession>
<feature type="transmembrane region" description="Helical" evidence="7">
    <location>
        <begin position="175"/>
        <end position="195"/>
    </location>
</feature>
<comment type="subcellular location">
    <subcellularLocation>
        <location evidence="1">Cell membrane</location>
        <topology evidence="1">Multi-pass membrane protein</topology>
    </subcellularLocation>
</comment>
<dbReference type="Pfam" id="PF03458">
    <property type="entry name" value="Gly_transporter"/>
    <property type="match status" value="2"/>
</dbReference>
<keyword evidence="3" id="KW-1003">Cell membrane</keyword>
<feature type="domain" description="Glycine transporter" evidence="8">
    <location>
        <begin position="7"/>
        <end position="80"/>
    </location>
</feature>
<evidence type="ECO:0000256" key="5">
    <source>
        <dbReference type="ARBA" id="ARBA00022989"/>
    </source>
</evidence>
<feature type="transmembrane region" description="Helical" evidence="7">
    <location>
        <begin position="64"/>
        <end position="80"/>
    </location>
</feature>
<feature type="transmembrane region" description="Helical" evidence="7">
    <location>
        <begin position="6"/>
        <end position="24"/>
    </location>
</feature>
<dbReference type="InterPro" id="IPR005115">
    <property type="entry name" value="Gly_transporter"/>
</dbReference>
<feature type="transmembrane region" description="Helical" evidence="7">
    <location>
        <begin position="144"/>
        <end position="163"/>
    </location>
</feature>
<evidence type="ECO:0000313" key="9">
    <source>
        <dbReference type="EMBL" id="MBB4247082.1"/>
    </source>
</evidence>
<dbReference type="PANTHER" id="PTHR30506:SF3">
    <property type="entry name" value="UPF0126 INNER MEMBRANE PROTEIN YADS-RELATED"/>
    <property type="match status" value="1"/>
</dbReference>
<dbReference type="OrthoDB" id="9791874at2"/>
<feature type="transmembrane region" description="Helical" evidence="7">
    <location>
        <begin position="89"/>
        <end position="110"/>
    </location>
</feature>
<protein>
    <submittedName>
        <fullName evidence="9">Putative membrane protein YeiH</fullName>
    </submittedName>
</protein>